<feature type="compositionally biased region" description="Basic and acidic residues" evidence="5">
    <location>
        <begin position="1000"/>
        <end position="1009"/>
    </location>
</feature>
<evidence type="ECO:0000259" key="7">
    <source>
        <dbReference type="Pfam" id="PF00324"/>
    </source>
</evidence>
<dbReference type="Pfam" id="PF00324">
    <property type="entry name" value="AA_permease"/>
    <property type="match status" value="1"/>
</dbReference>
<evidence type="ECO:0000313" key="8">
    <source>
        <dbReference type="EMBL" id="KAK4088201.1"/>
    </source>
</evidence>
<feature type="transmembrane region" description="Helical" evidence="6">
    <location>
        <begin position="42"/>
        <end position="59"/>
    </location>
</feature>
<organism evidence="8 9">
    <name type="scientific">Purpureocillium lilacinum</name>
    <name type="common">Paecilomyces lilacinus</name>
    <dbReference type="NCBI Taxonomy" id="33203"/>
    <lineage>
        <taxon>Eukaryota</taxon>
        <taxon>Fungi</taxon>
        <taxon>Dikarya</taxon>
        <taxon>Ascomycota</taxon>
        <taxon>Pezizomycotina</taxon>
        <taxon>Sordariomycetes</taxon>
        <taxon>Hypocreomycetidae</taxon>
        <taxon>Hypocreales</taxon>
        <taxon>Ophiocordycipitaceae</taxon>
        <taxon>Purpureocillium</taxon>
    </lineage>
</organism>
<evidence type="ECO:0000256" key="2">
    <source>
        <dbReference type="ARBA" id="ARBA00022692"/>
    </source>
</evidence>
<dbReference type="InterPro" id="IPR004841">
    <property type="entry name" value="AA-permease/SLC12A_dom"/>
</dbReference>
<feature type="transmembrane region" description="Helical" evidence="6">
    <location>
        <begin position="455"/>
        <end position="473"/>
    </location>
</feature>
<feature type="region of interest" description="Disordered" evidence="5">
    <location>
        <begin position="997"/>
        <end position="1042"/>
    </location>
</feature>
<feature type="transmembrane region" description="Helical" evidence="6">
    <location>
        <begin position="156"/>
        <end position="176"/>
    </location>
</feature>
<comment type="caution">
    <text evidence="8">The sequence shown here is derived from an EMBL/GenBank/DDBJ whole genome shotgun (WGS) entry which is preliminary data.</text>
</comment>
<keyword evidence="4 6" id="KW-0472">Membrane</keyword>
<feature type="transmembrane region" description="Helical" evidence="6">
    <location>
        <begin position="122"/>
        <end position="144"/>
    </location>
</feature>
<feature type="compositionally biased region" description="Basic and acidic residues" evidence="5">
    <location>
        <begin position="941"/>
        <end position="956"/>
    </location>
</feature>
<feature type="domain" description="Amino acid permease/ SLC12A" evidence="7">
    <location>
        <begin position="42"/>
        <end position="510"/>
    </location>
</feature>
<evidence type="ECO:0000256" key="4">
    <source>
        <dbReference type="ARBA" id="ARBA00023136"/>
    </source>
</evidence>
<name>A0ABR0BWN3_PURLI</name>
<feature type="compositionally biased region" description="Pro residues" evidence="5">
    <location>
        <begin position="785"/>
        <end position="794"/>
    </location>
</feature>
<proteinExistence type="predicted"/>
<gene>
    <name evidence="8" type="ORF">Purlil1_7394</name>
</gene>
<reference evidence="8 9" key="1">
    <citation type="journal article" date="2024" name="Microbiol. Resour. Announc.">
        <title>Genome annotations for the ascomycete fungi Trichoderma harzianum, Trichoderma aggressivum, and Purpureocillium lilacinum.</title>
        <authorList>
            <person name="Beijen E.P.W."/>
            <person name="Ohm R.A."/>
        </authorList>
    </citation>
    <scope>NUCLEOTIDE SEQUENCE [LARGE SCALE GENOMIC DNA]</scope>
    <source>
        <strain evidence="8 9">CBS 150709</strain>
    </source>
</reference>
<dbReference type="Gene3D" id="1.20.1740.10">
    <property type="entry name" value="Amino acid/polyamine transporter I"/>
    <property type="match status" value="1"/>
</dbReference>
<evidence type="ECO:0000256" key="3">
    <source>
        <dbReference type="ARBA" id="ARBA00022989"/>
    </source>
</evidence>
<evidence type="ECO:0000256" key="1">
    <source>
        <dbReference type="ARBA" id="ARBA00004141"/>
    </source>
</evidence>
<feature type="transmembrane region" description="Helical" evidence="6">
    <location>
        <begin position="276"/>
        <end position="297"/>
    </location>
</feature>
<keyword evidence="9" id="KW-1185">Reference proteome</keyword>
<dbReference type="PANTHER" id="PTHR43341:SF6">
    <property type="entry name" value="AMINO ACID TRANSPORTER (EUROFUNG)"/>
    <property type="match status" value="1"/>
</dbReference>
<dbReference type="Proteomes" id="UP001287286">
    <property type="component" value="Unassembled WGS sequence"/>
</dbReference>
<feature type="transmembrane region" description="Helical" evidence="6">
    <location>
        <begin position="375"/>
        <end position="397"/>
    </location>
</feature>
<feature type="compositionally biased region" description="Basic and acidic residues" evidence="5">
    <location>
        <begin position="1"/>
        <end position="10"/>
    </location>
</feature>
<feature type="compositionally biased region" description="Basic and acidic residues" evidence="5">
    <location>
        <begin position="1023"/>
        <end position="1039"/>
    </location>
</feature>
<evidence type="ECO:0000256" key="6">
    <source>
        <dbReference type="SAM" id="Phobius"/>
    </source>
</evidence>
<sequence length="1147" mass="126063">MATTDEEKQSKIPGSPEVGDLVSTHLDDNADGLHRRLNNRQIQLIAIGGSIGTALFVSIGNGLALGGPGSLLLAYTIYPLVLACVNNSIAEMTVLMPVSGGFIRLAGHWVDDAFGFMAGWNFFLYEALLIPFEITALNLVLSYWEPKMKEPGPTAGICAGVIIAYAAINILAVRGYGEAEFWLSGGKVILIFMLFLFTFITMLGGNPDHDRYGFRYWNHPGAFAEYHTKHSLGRFEGFLGALWNAAFAVVGPEYISMVAAEAKRPRIYIKAAFKTIYWRFGIFFFGSALCVGIVVPYNNKILQDILNGNASADNAAASPYVIAMQNMGISVLPDIVNALMFTSIFSAGNTYTYCATRSLYGLALEGRAPAVLRKCWSNGVPIYCFLVVMCFPFLSFLQVGNGSAKVLDWLVSLITAGGIIDYLVMSVTFIFYYRACQAQGIDRKSLPYYGWGQPYCAYVALFIQTLVVIFYGYGAFTPWSVDGFFRHYTMQILAPILFIGWKLLKKTKFVKPLEADLVWQRPTIDRYEATFTQKPSGFWEEMLRLVGIGRKKRNPDEQVIVHLVCQQYTDTPLKLEAALPALLARRCIARQMSPERAAAGARAEVGVQWFVRVPPGWDRDMNMDPRRSPGNSPPGRGEPRRAEFEERVEGRLPVLRKPLLVRGEEGWRGGERRNVASGSQAGGVLLRHVGERSKDRREEERGSHLGRGRAASVILVAALAAHDDDDGNEDNDDTTGEKFRPLLDNLFTRVVQGLCREQHAAHAPPPVSRLELPCSPHYERRTPSRPAPPFPHPPVKPRRRPAGGLHPSLLHHRRTHATHGYHNTSPIGPRCRFPAVCVWGQARGDQARVTGGMGTVIKLMRRRACPSALPVLRHWTDSACVSAPPGVGDSPCVAGACEGPVDALVSWCPGRDGSVETINATTWKRHNMEVYFVGTLSAKHAPRENDEKHGQGEEGGLHPPGSRSQRRRSRQKPCVHPAPRGESIVYFGLVDPRPLPPSEIARRVTDTTEKSAPPANPTGKAHRLADREPESHRSPDRQRPPNLLLLRTTTSQITFLSASRISVVLYIPDFPILRTPCHRPVSQGTGSGLVITGHGGEGGSLARAGHVSRSRTTIKGNLLSLHAPKPAIAVTSPTRRRGGLGSGCSRP</sequence>
<feature type="region of interest" description="Disordered" evidence="5">
    <location>
        <begin position="760"/>
        <end position="808"/>
    </location>
</feature>
<evidence type="ECO:0000256" key="5">
    <source>
        <dbReference type="SAM" id="MobiDB-lite"/>
    </source>
</evidence>
<feature type="region of interest" description="Disordered" evidence="5">
    <location>
        <begin position="618"/>
        <end position="645"/>
    </location>
</feature>
<dbReference type="EMBL" id="JAWRVI010000026">
    <property type="protein sequence ID" value="KAK4088201.1"/>
    <property type="molecule type" value="Genomic_DNA"/>
</dbReference>
<feature type="transmembrane region" description="Helical" evidence="6">
    <location>
        <begin position="188"/>
        <end position="205"/>
    </location>
</feature>
<evidence type="ECO:0000313" key="9">
    <source>
        <dbReference type="Proteomes" id="UP001287286"/>
    </source>
</evidence>
<feature type="region of interest" description="Disordered" evidence="5">
    <location>
        <begin position="1"/>
        <end position="21"/>
    </location>
</feature>
<feature type="region of interest" description="Disordered" evidence="5">
    <location>
        <begin position="940"/>
        <end position="979"/>
    </location>
</feature>
<accession>A0ABR0BWN3</accession>
<protein>
    <recommendedName>
        <fullName evidence="7">Amino acid permease/ SLC12A domain-containing protein</fullName>
    </recommendedName>
</protein>
<feature type="compositionally biased region" description="Basic and acidic residues" evidence="5">
    <location>
        <begin position="618"/>
        <end position="627"/>
    </location>
</feature>
<dbReference type="InterPro" id="IPR050524">
    <property type="entry name" value="APC_YAT"/>
</dbReference>
<dbReference type="PANTHER" id="PTHR43341">
    <property type="entry name" value="AMINO ACID PERMEASE"/>
    <property type="match status" value="1"/>
</dbReference>
<feature type="transmembrane region" description="Helical" evidence="6">
    <location>
        <begin position="409"/>
        <end position="434"/>
    </location>
</feature>
<comment type="subcellular location">
    <subcellularLocation>
        <location evidence="1">Membrane</location>
        <topology evidence="1">Multi-pass membrane protein</topology>
    </subcellularLocation>
</comment>
<feature type="compositionally biased region" description="Basic residues" evidence="5">
    <location>
        <begin position="964"/>
        <end position="973"/>
    </location>
</feature>
<keyword evidence="3 6" id="KW-1133">Transmembrane helix</keyword>
<keyword evidence="2 6" id="KW-0812">Transmembrane</keyword>